<organism evidence="10 12">
    <name type="scientific">Didymodactylos carnosus</name>
    <dbReference type="NCBI Taxonomy" id="1234261"/>
    <lineage>
        <taxon>Eukaryota</taxon>
        <taxon>Metazoa</taxon>
        <taxon>Spiralia</taxon>
        <taxon>Gnathifera</taxon>
        <taxon>Rotifera</taxon>
        <taxon>Eurotatoria</taxon>
        <taxon>Bdelloidea</taxon>
        <taxon>Philodinida</taxon>
        <taxon>Philodinidae</taxon>
        <taxon>Didymodactylos</taxon>
    </lineage>
</organism>
<feature type="domain" description="G-protein coupled receptors family 1 profile" evidence="9">
    <location>
        <begin position="1"/>
        <end position="160"/>
    </location>
</feature>
<feature type="transmembrane region" description="Helical" evidence="8">
    <location>
        <begin position="17"/>
        <end position="48"/>
    </location>
</feature>
<dbReference type="InterPro" id="IPR000276">
    <property type="entry name" value="GPCR_Rhodpsn"/>
</dbReference>
<evidence type="ECO:0000256" key="6">
    <source>
        <dbReference type="ARBA" id="ARBA00023170"/>
    </source>
</evidence>
<evidence type="ECO:0000256" key="3">
    <source>
        <dbReference type="ARBA" id="ARBA00022989"/>
    </source>
</evidence>
<dbReference type="AlphaFoldDB" id="A0A815M7R2"/>
<keyword evidence="7" id="KW-0807">Transducer</keyword>
<dbReference type="InterPro" id="IPR017452">
    <property type="entry name" value="GPCR_Rhodpsn_7TM"/>
</dbReference>
<protein>
    <recommendedName>
        <fullName evidence="9">G-protein coupled receptors family 1 profile domain-containing protein</fullName>
    </recommendedName>
</protein>
<evidence type="ECO:0000313" key="11">
    <source>
        <dbReference type="EMBL" id="CAF4301724.1"/>
    </source>
</evidence>
<evidence type="ECO:0000313" key="10">
    <source>
        <dbReference type="EMBL" id="CAF1415636.1"/>
    </source>
</evidence>
<keyword evidence="6" id="KW-0675">Receptor</keyword>
<evidence type="ECO:0000256" key="8">
    <source>
        <dbReference type="SAM" id="Phobius"/>
    </source>
</evidence>
<evidence type="ECO:0000256" key="4">
    <source>
        <dbReference type="ARBA" id="ARBA00023040"/>
    </source>
</evidence>
<gene>
    <name evidence="10" type="ORF">GPM918_LOCUS33597</name>
    <name evidence="11" type="ORF">SRO942_LOCUS34284</name>
</gene>
<dbReference type="EMBL" id="CAJNOQ010018026">
    <property type="protein sequence ID" value="CAF1415636.1"/>
    <property type="molecule type" value="Genomic_DNA"/>
</dbReference>
<dbReference type="Proteomes" id="UP000663829">
    <property type="component" value="Unassembled WGS sequence"/>
</dbReference>
<name>A0A815M7R2_9BILA</name>
<feature type="transmembrane region" description="Helical" evidence="8">
    <location>
        <begin position="117"/>
        <end position="135"/>
    </location>
</feature>
<dbReference type="PANTHER" id="PTHR24235:SF29">
    <property type="entry name" value="GH23382P"/>
    <property type="match status" value="1"/>
</dbReference>
<proteinExistence type="predicted"/>
<comment type="caution">
    <text evidence="10">The sequence shown here is derived from an EMBL/GenBank/DDBJ whole genome shotgun (WGS) entry which is preliminary data.</text>
</comment>
<dbReference type="GO" id="GO:0004930">
    <property type="term" value="F:G protein-coupled receptor activity"/>
    <property type="evidence" value="ECO:0007669"/>
    <property type="project" value="UniProtKB-KW"/>
</dbReference>
<evidence type="ECO:0000259" key="9">
    <source>
        <dbReference type="PROSITE" id="PS50262"/>
    </source>
</evidence>
<comment type="subcellular location">
    <subcellularLocation>
        <location evidence="1">Membrane</location>
        <topology evidence="1">Multi-pass membrane protein</topology>
    </subcellularLocation>
</comment>
<sequence length="160" mass="18718">MGINICFEQWSSSLSKLVYTIIIFIFIYVIPSLTILAAHSWIGFYINVGQSYRKSYYRSESVQVTSAIRRKSYRRSLTSASTTIGSTSFNQKNCSTVQLRFATSDSERIRTKQHRKILRMLIIMILLFSLSWLPYHILSLIMDCQSLLQKRIVTKNYYLF</sequence>
<evidence type="ECO:0000256" key="7">
    <source>
        <dbReference type="ARBA" id="ARBA00023224"/>
    </source>
</evidence>
<dbReference type="EMBL" id="CAJOBC010083452">
    <property type="protein sequence ID" value="CAF4301724.1"/>
    <property type="molecule type" value="Genomic_DNA"/>
</dbReference>
<dbReference type="PANTHER" id="PTHR24235">
    <property type="entry name" value="NEUROPEPTIDE Y RECEPTOR"/>
    <property type="match status" value="1"/>
</dbReference>
<keyword evidence="12" id="KW-1185">Reference proteome</keyword>
<keyword evidence="4" id="KW-0297">G-protein coupled receptor</keyword>
<evidence type="ECO:0000256" key="1">
    <source>
        <dbReference type="ARBA" id="ARBA00004141"/>
    </source>
</evidence>
<evidence type="ECO:0000256" key="2">
    <source>
        <dbReference type="ARBA" id="ARBA00022692"/>
    </source>
</evidence>
<keyword evidence="5 8" id="KW-0472">Membrane</keyword>
<dbReference type="PROSITE" id="PS50262">
    <property type="entry name" value="G_PROTEIN_RECEP_F1_2"/>
    <property type="match status" value="1"/>
</dbReference>
<keyword evidence="3 8" id="KW-1133">Transmembrane helix</keyword>
<reference evidence="10" key="1">
    <citation type="submission" date="2021-02" db="EMBL/GenBank/DDBJ databases">
        <authorList>
            <person name="Nowell W R."/>
        </authorList>
    </citation>
    <scope>NUCLEOTIDE SEQUENCE</scope>
</reference>
<dbReference type="Pfam" id="PF00001">
    <property type="entry name" value="7tm_1"/>
    <property type="match status" value="1"/>
</dbReference>
<evidence type="ECO:0000313" key="12">
    <source>
        <dbReference type="Proteomes" id="UP000663829"/>
    </source>
</evidence>
<dbReference type="SUPFAM" id="SSF81321">
    <property type="entry name" value="Family A G protein-coupled receptor-like"/>
    <property type="match status" value="1"/>
</dbReference>
<dbReference type="Gene3D" id="1.20.1070.10">
    <property type="entry name" value="Rhodopsin 7-helix transmembrane proteins"/>
    <property type="match status" value="1"/>
</dbReference>
<accession>A0A815M7R2</accession>
<dbReference type="GO" id="GO:0016020">
    <property type="term" value="C:membrane"/>
    <property type="evidence" value="ECO:0007669"/>
    <property type="project" value="UniProtKB-SubCell"/>
</dbReference>
<evidence type="ECO:0000256" key="5">
    <source>
        <dbReference type="ARBA" id="ARBA00023136"/>
    </source>
</evidence>
<dbReference type="PRINTS" id="PR00237">
    <property type="entry name" value="GPCRRHODOPSN"/>
</dbReference>
<dbReference type="Proteomes" id="UP000681722">
    <property type="component" value="Unassembled WGS sequence"/>
</dbReference>
<keyword evidence="2 8" id="KW-0812">Transmembrane</keyword>